<dbReference type="OrthoDB" id="2441335at2759"/>
<accession>A0A9N9NFI4</accession>
<evidence type="ECO:0000313" key="2">
    <source>
        <dbReference type="Proteomes" id="UP000789759"/>
    </source>
</evidence>
<name>A0A9N9NFI4_9GLOM</name>
<dbReference type="AlphaFoldDB" id="A0A9N9NFI4"/>
<sequence length="200" mass="22966">YDYGIETITNKNQLECEMTEFILGIRQINTNKKYALLSLINCIKLLSKVLNVKIKKLKKDGIVSHHHDHLTETELRTIFQHNLVSSNTPQGLQYWNSWYLDERLDDKTCRSFIKTICITVGINIGNCDIVNHSDQSTLITFLFQKEVPIDTLSLLIDSVETLPSNSQEESINMNVSFSQDNSLQSEVEIEMDTIFTKIHA</sequence>
<feature type="non-terminal residue" evidence="1">
    <location>
        <position position="1"/>
    </location>
</feature>
<evidence type="ECO:0000313" key="1">
    <source>
        <dbReference type="EMBL" id="CAG8728079.1"/>
    </source>
</evidence>
<comment type="caution">
    <text evidence="1">The sequence shown here is derived from an EMBL/GenBank/DDBJ whole genome shotgun (WGS) entry which is preliminary data.</text>
</comment>
<gene>
    <name evidence="1" type="ORF">CPELLU_LOCUS13309</name>
</gene>
<protein>
    <submittedName>
        <fullName evidence="1">12283_t:CDS:1</fullName>
    </submittedName>
</protein>
<dbReference type="Proteomes" id="UP000789759">
    <property type="component" value="Unassembled WGS sequence"/>
</dbReference>
<dbReference type="EMBL" id="CAJVQA010013974">
    <property type="protein sequence ID" value="CAG8728079.1"/>
    <property type="molecule type" value="Genomic_DNA"/>
</dbReference>
<proteinExistence type="predicted"/>
<reference evidence="1" key="1">
    <citation type="submission" date="2021-06" db="EMBL/GenBank/DDBJ databases">
        <authorList>
            <person name="Kallberg Y."/>
            <person name="Tangrot J."/>
            <person name="Rosling A."/>
        </authorList>
    </citation>
    <scope>NUCLEOTIDE SEQUENCE</scope>
    <source>
        <strain evidence="1">FL966</strain>
    </source>
</reference>
<organism evidence="1 2">
    <name type="scientific">Cetraspora pellucida</name>
    <dbReference type="NCBI Taxonomy" id="1433469"/>
    <lineage>
        <taxon>Eukaryota</taxon>
        <taxon>Fungi</taxon>
        <taxon>Fungi incertae sedis</taxon>
        <taxon>Mucoromycota</taxon>
        <taxon>Glomeromycotina</taxon>
        <taxon>Glomeromycetes</taxon>
        <taxon>Diversisporales</taxon>
        <taxon>Gigasporaceae</taxon>
        <taxon>Cetraspora</taxon>
    </lineage>
</organism>
<keyword evidence="2" id="KW-1185">Reference proteome</keyword>